<dbReference type="InterPro" id="IPR004919">
    <property type="entry name" value="GmrSD_N"/>
</dbReference>
<dbReference type="Pfam" id="PF03235">
    <property type="entry name" value="GmrSD_N"/>
    <property type="match status" value="1"/>
</dbReference>
<comment type="caution">
    <text evidence="2">The sequence shown here is derived from an EMBL/GenBank/DDBJ whole genome shotgun (WGS) entry which is preliminary data.</text>
</comment>
<dbReference type="RefSeq" id="WP_187716366.1">
    <property type="nucleotide sequence ID" value="NZ_JACTAH010000001.1"/>
</dbReference>
<dbReference type="Proteomes" id="UP000603602">
    <property type="component" value="Unassembled WGS sequence"/>
</dbReference>
<dbReference type="PANTHER" id="PTHR37292:SF2">
    <property type="entry name" value="DUF262 DOMAIN-CONTAINING PROTEIN"/>
    <property type="match status" value="1"/>
</dbReference>
<dbReference type="EMBL" id="JACYTO010000001">
    <property type="protein sequence ID" value="MBD8501516.1"/>
    <property type="molecule type" value="Genomic_DNA"/>
</dbReference>
<protein>
    <submittedName>
        <fullName evidence="2">DUF262 domain-containing protein</fullName>
    </submittedName>
</protein>
<dbReference type="PANTHER" id="PTHR37292">
    <property type="entry name" value="VNG6097C"/>
    <property type="match status" value="1"/>
</dbReference>
<feature type="domain" description="GmrSD restriction endonucleases N-terminal" evidence="1">
    <location>
        <begin position="14"/>
        <end position="230"/>
    </location>
</feature>
<evidence type="ECO:0000313" key="2">
    <source>
        <dbReference type="EMBL" id="MBD8501516.1"/>
    </source>
</evidence>
<accession>A0ABR9B8M1</accession>
<organism evidence="2 3">
    <name type="scientific">Thauera sedimentorum</name>
    <dbReference type="NCBI Taxonomy" id="2767595"/>
    <lineage>
        <taxon>Bacteria</taxon>
        <taxon>Pseudomonadati</taxon>
        <taxon>Pseudomonadota</taxon>
        <taxon>Betaproteobacteria</taxon>
        <taxon>Rhodocyclales</taxon>
        <taxon>Zoogloeaceae</taxon>
        <taxon>Thauera</taxon>
    </lineage>
</organism>
<gene>
    <name evidence="2" type="ORF">IFO67_01320</name>
</gene>
<proteinExistence type="predicted"/>
<keyword evidence="3" id="KW-1185">Reference proteome</keyword>
<name>A0ABR9B8M1_9RHOO</name>
<evidence type="ECO:0000313" key="3">
    <source>
        <dbReference type="Proteomes" id="UP000603602"/>
    </source>
</evidence>
<evidence type="ECO:0000259" key="1">
    <source>
        <dbReference type="Pfam" id="PF03235"/>
    </source>
</evidence>
<reference evidence="3" key="1">
    <citation type="submission" date="2023-07" db="EMBL/GenBank/DDBJ databases">
        <title>Thauera sp. CAU 1555 isolated from sand of Yaerae Beach.</title>
        <authorList>
            <person name="Kim W."/>
        </authorList>
    </citation>
    <scope>NUCLEOTIDE SEQUENCE [LARGE SCALE GENOMIC DNA]</scope>
    <source>
        <strain evidence="3">CAU 1555</strain>
    </source>
</reference>
<sequence>MNERLFKEVNYTLSVLLNEIKLGVIGLPDIQRPFVWPNAKVRDLFDSMYKGYPVGYFLFWQTGAEEVGTKGIGQGEKQKAPSLLIVDGQQRLTSLYAVVMREPVLRDNFEHEYIRIAFNPLKGEFAVPDATTEKQPEFIADISEVFARPSHKTINEYVKRLRNAREATGGSLSDEEEERVADAIGRLVGLSGFPFVALELTQAANEEQVADVFVRINSEGKKLNQSDFILTLMSVHWDEGRTDLERFSVATRKPLAGNGPNPLNPIFQPEPDQLLRVDVGVAFRRGRLEHVYSILRGKDLRTGEFCPLRRAEQFERLKAAQAKVLSLTHWADFLNVVRAAGYRHLRYVSSEGALIFAYQLYLIGRTEFGVEPFALKQAVARWLFMSLLTGRYTSSPESQYETDLKLLPEGNDPKAFVRALSEVEAATLTDDYWAKSLPLALATSAARGPSLFAYYAALVLCEAKALFSKGKVADLLDPPAIGNKKPLERHHLFPKRYLHKIGVKELRDTNQIANYALVEWDDNIAISDIPPKEYWPKYAARFSSDELKAMMHWHALPEGWQEMDYQSFLVARRPMIAQVIKQGYQKLVGTEA</sequence>